<dbReference type="SUPFAM" id="SSF102405">
    <property type="entry name" value="MCP/YpsA-like"/>
    <property type="match status" value="1"/>
</dbReference>
<dbReference type="AlphaFoldDB" id="A0A7W9GUK1"/>
<sequence length="152" mass="16544">MRVAVCGHRRLDGSVADDVDEALRQHLSTVDRLVGISSLSEGAEQIFAHAVLDTGGRLLVVVPAEGHRDALPPSCRAGYDSLVRRALDVVSLRFDAPTAQARLAAARHMLERADQLVAIWDRQAADVDGGPVDVIREAIWRRIPVKVIWPTG</sequence>
<comment type="caution">
    <text evidence="1">The sequence shown here is derived from an EMBL/GenBank/DDBJ whole genome shotgun (WGS) entry which is preliminary data.</text>
</comment>
<organism evidence="1 2">
    <name type="scientific">Jiangella mangrovi</name>
    <dbReference type="NCBI Taxonomy" id="1524084"/>
    <lineage>
        <taxon>Bacteria</taxon>
        <taxon>Bacillati</taxon>
        <taxon>Actinomycetota</taxon>
        <taxon>Actinomycetes</taxon>
        <taxon>Jiangellales</taxon>
        <taxon>Jiangellaceae</taxon>
        <taxon>Jiangella</taxon>
    </lineage>
</organism>
<gene>
    <name evidence="1" type="ORF">HD601_004940</name>
</gene>
<accession>A0A7W9GUK1</accession>
<dbReference type="RefSeq" id="WP_184826376.1">
    <property type="nucleotide sequence ID" value="NZ_JACHMM010000001.1"/>
</dbReference>
<keyword evidence="2" id="KW-1185">Reference proteome</keyword>
<dbReference type="Proteomes" id="UP000542813">
    <property type="component" value="Unassembled WGS sequence"/>
</dbReference>
<evidence type="ECO:0000313" key="2">
    <source>
        <dbReference type="Proteomes" id="UP000542813"/>
    </source>
</evidence>
<dbReference type="EMBL" id="JACHMM010000001">
    <property type="protein sequence ID" value="MBB5790365.1"/>
    <property type="molecule type" value="Genomic_DNA"/>
</dbReference>
<protein>
    <submittedName>
        <fullName evidence="1">Uncharacterized protein</fullName>
    </submittedName>
</protein>
<evidence type="ECO:0000313" key="1">
    <source>
        <dbReference type="EMBL" id="MBB5790365.1"/>
    </source>
</evidence>
<proteinExistence type="predicted"/>
<reference evidence="1 2" key="1">
    <citation type="submission" date="2020-08" db="EMBL/GenBank/DDBJ databases">
        <title>Sequencing the genomes of 1000 actinobacteria strains.</title>
        <authorList>
            <person name="Klenk H.-P."/>
        </authorList>
    </citation>
    <scope>NUCLEOTIDE SEQUENCE [LARGE SCALE GENOMIC DNA]</scope>
    <source>
        <strain evidence="1 2">DSM 102122</strain>
    </source>
</reference>
<dbReference type="Gene3D" id="3.40.50.450">
    <property type="match status" value="1"/>
</dbReference>
<name>A0A7W9GUK1_9ACTN</name>